<dbReference type="TCDB" id="1.A.1.28.2">
    <property type="family name" value="the voltage-gated ion channel (vic) superfamily"/>
</dbReference>
<feature type="transmembrane region" description="Helical" evidence="8">
    <location>
        <begin position="139"/>
        <end position="156"/>
    </location>
</feature>
<keyword evidence="4 8" id="KW-1133">Transmembrane helix</keyword>
<evidence type="ECO:0000256" key="5">
    <source>
        <dbReference type="ARBA" id="ARBA00023065"/>
    </source>
</evidence>
<dbReference type="EMBL" id="OV986001">
    <property type="protein sequence ID" value="CAI2799230.1"/>
    <property type="molecule type" value="Genomic_DNA"/>
</dbReference>
<dbReference type="HOGENOM" id="CLU_1179404_0_0_6"/>
<evidence type="ECO:0000313" key="11">
    <source>
        <dbReference type="EMBL" id="CAY52088.1"/>
    </source>
</evidence>
<dbReference type="InterPro" id="IPR028325">
    <property type="entry name" value="VG_K_chnl"/>
</dbReference>
<keyword evidence="2" id="KW-0813">Transport</keyword>
<gene>
    <name evidence="11" type="ordered locus">PFLU_5082A</name>
</gene>
<dbReference type="AlphaFoldDB" id="C3K1P0"/>
<dbReference type="PANTHER" id="PTHR11537:SF254">
    <property type="entry name" value="POTASSIUM VOLTAGE-GATED CHANNEL PROTEIN SHAB"/>
    <property type="match status" value="1"/>
</dbReference>
<feature type="transmembrane region" description="Helical" evidence="8">
    <location>
        <begin position="54"/>
        <end position="74"/>
    </location>
</feature>
<evidence type="ECO:0000259" key="9">
    <source>
        <dbReference type="Pfam" id="PF07885"/>
    </source>
</evidence>
<dbReference type="Proteomes" id="UP001152918">
    <property type="component" value="Chromosome"/>
</dbReference>
<evidence type="ECO:0000256" key="1">
    <source>
        <dbReference type="ARBA" id="ARBA00004141"/>
    </source>
</evidence>
<dbReference type="Pfam" id="PF07885">
    <property type="entry name" value="Ion_trans_2"/>
    <property type="match status" value="1"/>
</dbReference>
<dbReference type="KEGG" id="pfs:PFLU_5082A"/>
<feature type="domain" description="Potassium channel" evidence="9">
    <location>
        <begin position="145"/>
        <end position="220"/>
    </location>
</feature>
<dbReference type="GO" id="GO:0001508">
    <property type="term" value="P:action potential"/>
    <property type="evidence" value="ECO:0007669"/>
    <property type="project" value="TreeGrafter"/>
</dbReference>
<dbReference type="PANTHER" id="PTHR11537">
    <property type="entry name" value="VOLTAGE-GATED POTASSIUM CHANNEL"/>
    <property type="match status" value="1"/>
</dbReference>
<dbReference type="GO" id="GO:0008076">
    <property type="term" value="C:voltage-gated potassium channel complex"/>
    <property type="evidence" value="ECO:0007669"/>
    <property type="project" value="InterPro"/>
</dbReference>
<evidence type="ECO:0000256" key="6">
    <source>
        <dbReference type="ARBA" id="ARBA00023136"/>
    </source>
</evidence>
<sequence>MFHFFILSIWLYWDFAPEIPLILSSLILLLCYWRMESFVPYPLHNRNNKSTSRIQKFIELPFWYVVMVGLYVYLDHMFNFKNRLETQDIYKPVLWGYGAFFALCIIGPLLSHSAITIIKGVVKSAQEIKNLMARVLSVFYAYMAVAIVFSALYRLLEHNNQKSFSASFGSWFDAIYFSFVTITTVGYGDIYPVTMPAKIMVVLEVLLGLLFLVIMLATAISISFHESVITSPKDE</sequence>
<feature type="transmembrane region" description="Helical" evidence="8">
    <location>
        <begin position="168"/>
        <end position="187"/>
    </location>
</feature>
<dbReference type="GO" id="GO:0005249">
    <property type="term" value="F:voltage-gated potassium channel activity"/>
    <property type="evidence" value="ECO:0007669"/>
    <property type="project" value="InterPro"/>
</dbReference>
<reference evidence="11" key="1">
    <citation type="journal article" date="2009" name="Genome Biol.">
        <title>Genomic and genetic analyses of diversity and plant interactions of Pseudomonas fluorescens.</title>
        <authorList>
            <person name="Silby M.W."/>
            <person name="Cerdeno-Tarraga A.M."/>
            <person name="Vernikos G.S."/>
            <person name="Giddens S.R."/>
            <person name="Jackson R.W."/>
            <person name="Preston G.M."/>
            <person name="Zhang X.X."/>
            <person name="Moon C.D."/>
            <person name="Gehrig S.M."/>
            <person name="Godfrey S.A."/>
            <person name="Knight C.G."/>
            <person name="Malone J.G."/>
            <person name="Robinson Z."/>
            <person name="Spiers A.J."/>
            <person name="Harris S."/>
            <person name="Challis G.L."/>
            <person name="Yaxley A.M."/>
            <person name="Harris D."/>
            <person name="Seeger K."/>
            <person name="Murphy L."/>
            <person name="Rutter S."/>
            <person name="Squares R."/>
            <person name="Quail M.A."/>
            <person name="Saunders E."/>
            <person name="Mavromatis K."/>
            <person name="Brettin T.S."/>
            <person name="Bentley S.D."/>
            <person name="Hothersall J."/>
            <person name="Stephens E."/>
            <person name="Thomas C.M."/>
            <person name="Parkhill J."/>
            <person name="Levy S.B."/>
            <person name="Rainey P.B."/>
            <person name="Thomson N.R."/>
        </authorList>
    </citation>
    <scope>NUCLEOTIDE SEQUENCE [LARGE SCALE GENOMIC DNA]</scope>
    <source>
        <strain evidence="11">SBW25</strain>
    </source>
</reference>
<evidence type="ECO:0000256" key="4">
    <source>
        <dbReference type="ARBA" id="ARBA00022989"/>
    </source>
</evidence>
<evidence type="ECO:0000313" key="10">
    <source>
        <dbReference type="EMBL" id="CAI2799230.1"/>
    </source>
</evidence>
<evidence type="ECO:0000256" key="3">
    <source>
        <dbReference type="ARBA" id="ARBA00022692"/>
    </source>
</evidence>
<dbReference type="Gene3D" id="1.10.287.70">
    <property type="match status" value="1"/>
</dbReference>
<protein>
    <submittedName>
        <fullName evidence="11">Hypothetical membrane protein</fullName>
    </submittedName>
</protein>
<proteinExistence type="predicted"/>
<feature type="transmembrane region" description="Helical" evidence="8">
    <location>
        <begin position="94"/>
        <end position="118"/>
    </location>
</feature>
<feature type="transmembrane region" description="Helical" evidence="8">
    <location>
        <begin position="199"/>
        <end position="224"/>
    </location>
</feature>
<evidence type="ECO:0000256" key="2">
    <source>
        <dbReference type="ARBA" id="ARBA00022448"/>
    </source>
</evidence>
<accession>C3K1P0</accession>
<organism evidence="11">
    <name type="scientific">Pseudomonas fluorescens (strain SBW25)</name>
    <dbReference type="NCBI Taxonomy" id="216595"/>
    <lineage>
        <taxon>Bacteria</taxon>
        <taxon>Pseudomonadati</taxon>
        <taxon>Pseudomonadota</taxon>
        <taxon>Gammaproteobacteria</taxon>
        <taxon>Pseudomonadales</taxon>
        <taxon>Pseudomonadaceae</taxon>
        <taxon>Pseudomonas</taxon>
    </lineage>
</organism>
<name>C3K1P0_PSEFS</name>
<evidence type="ECO:0000256" key="7">
    <source>
        <dbReference type="ARBA" id="ARBA00023303"/>
    </source>
</evidence>
<keyword evidence="7" id="KW-0407">Ion channel</keyword>
<feature type="transmembrane region" description="Helical" evidence="8">
    <location>
        <begin position="12"/>
        <end position="33"/>
    </location>
</feature>
<keyword evidence="5" id="KW-0406">Ion transport</keyword>
<dbReference type="InterPro" id="IPR013099">
    <property type="entry name" value="K_chnl_dom"/>
</dbReference>
<comment type="subcellular location">
    <subcellularLocation>
        <location evidence="1">Membrane</location>
        <topology evidence="1">Multi-pass membrane protein</topology>
    </subcellularLocation>
</comment>
<dbReference type="SUPFAM" id="SSF81324">
    <property type="entry name" value="Voltage-gated potassium channels"/>
    <property type="match status" value="1"/>
</dbReference>
<dbReference type="EMBL" id="AM181176">
    <property type="protein sequence ID" value="CAY52088.1"/>
    <property type="molecule type" value="Genomic_DNA"/>
</dbReference>
<keyword evidence="3 8" id="KW-0812">Transmembrane</keyword>
<reference evidence="10" key="2">
    <citation type="submission" date="2023-10" db="EMBL/GenBank/DDBJ databases">
        <authorList>
            <person name="Fortmann-Grote C."/>
        </authorList>
    </citation>
    <scope>NUCLEOTIDE SEQUENCE</scope>
    <source>
        <strain evidence="10">SBW25</strain>
    </source>
</reference>
<dbReference type="eggNOG" id="COG1226">
    <property type="taxonomic scope" value="Bacteria"/>
</dbReference>
<evidence type="ECO:0000256" key="8">
    <source>
        <dbReference type="SAM" id="Phobius"/>
    </source>
</evidence>
<keyword evidence="6 8" id="KW-0472">Membrane</keyword>